<reference evidence="4 5" key="1">
    <citation type="submission" date="2023-03" db="EMBL/GenBank/DDBJ databases">
        <title>Muricauda XX sp. nov. and Muricauda XXX sp. nov., two novel species isolated from Okinawa Trough.</title>
        <authorList>
            <person name="Cao W."/>
            <person name="Deng X."/>
        </authorList>
    </citation>
    <scope>NUCLEOTIDE SEQUENCE [LARGE SCALE GENOMIC DNA]</scope>
    <source>
        <strain evidence="4 5">81s02</strain>
    </source>
</reference>
<dbReference type="SUPFAM" id="SSF56935">
    <property type="entry name" value="Porins"/>
    <property type="match status" value="1"/>
</dbReference>
<dbReference type="InterPro" id="IPR039426">
    <property type="entry name" value="TonB-dep_rcpt-like"/>
</dbReference>
<dbReference type="InterPro" id="IPR037066">
    <property type="entry name" value="Plug_dom_sf"/>
</dbReference>
<evidence type="ECO:0000259" key="3">
    <source>
        <dbReference type="Pfam" id="PF05569"/>
    </source>
</evidence>
<protein>
    <submittedName>
        <fullName evidence="4">M56 family metallopeptidase</fullName>
    </submittedName>
</protein>
<comment type="caution">
    <text evidence="4">The sequence shown here is derived from an EMBL/GenBank/DDBJ whole genome shotgun (WGS) entry which is preliminary data.</text>
</comment>
<evidence type="ECO:0000256" key="2">
    <source>
        <dbReference type="SAM" id="Phobius"/>
    </source>
</evidence>
<feature type="transmembrane region" description="Helical" evidence="2">
    <location>
        <begin position="263"/>
        <end position="283"/>
    </location>
</feature>
<dbReference type="Gene3D" id="2.170.130.10">
    <property type="entry name" value="TonB-dependent receptor, plug domain"/>
    <property type="match status" value="1"/>
</dbReference>
<comment type="subcellular location">
    <subcellularLocation>
        <location evidence="1">Cell outer membrane</location>
        <topology evidence="1">Multi-pass membrane protein</topology>
    </subcellularLocation>
</comment>
<comment type="similarity">
    <text evidence="1">Belongs to the TonB-dependent receptor family.</text>
</comment>
<keyword evidence="1" id="KW-0813">Transport</keyword>
<feature type="transmembrane region" description="Helical" evidence="2">
    <location>
        <begin position="90"/>
        <end position="113"/>
    </location>
</feature>
<organism evidence="4 5">
    <name type="scientific">Flagellimonas okinawensis</name>
    <dbReference type="NCBI Taxonomy" id="3031324"/>
    <lineage>
        <taxon>Bacteria</taxon>
        <taxon>Pseudomonadati</taxon>
        <taxon>Bacteroidota</taxon>
        <taxon>Flavobacteriia</taxon>
        <taxon>Flavobacteriales</taxon>
        <taxon>Flavobacteriaceae</taxon>
        <taxon>Flagellimonas</taxon>
    </lineage>
</organism>
<dbReference type="RefSeq" id="WP_275648553.1">
    <property type="nucleotide sequence ID" value="NZ_JARFVA010000001.1"/>
</dbReference>
<evidence type="ECO:0000256" key="1">
    <source>
        <dbReference type="PROSITE-ProRule" id="PRU01360"/>
    </source>
</evidence>
<feature type="transmembrane region" description="Helical" evidence="2">
    <location>
        <begin position="37"/>
        <end position="54"/>
    </location>
</feature>
<dbReference type="CDD" id="cd07341">
    <property type="entry name" value="M56_BlaR1_MecR1_like"/>
    <property type="match status" value="1"/>
</dbReference>
<dbReference type="PANTHER" id="PTHR34978:SF3">
    <property type="entry name" value="SLR0241 PROTEIN"/>
    <property type="match status" value="1"/>
</dbReference>
<keyword evidence="1 2" id="KW-0472">Membrane</keyword>
<name>A0ABT5XKU6_9FLAO</name>
<accession>A0ABT5XKU6</accession>
<evidence type="ECO:0000313" key="5">
    <source>
        <dbReference type="Proteomes" id="UP001217083"/>
    </source>
</evidence>
<dbReference type="InterPro" id="IPR008756">
    <property type="entry name" value="Peptidase_M56"/>
</dbReference>
<keyword evidence="5" id="KW-1185">Reference proteome</keyword>
<keyword evidence="1" id="KW-0998">Cell outer membrane</keyword>
<proteinExistence type="inferred from homology"/>
<dbReference type="Pfam" id="PF05569">
    <property type="entry name" value="Peptidase_M56"/>
    <property type="match status" value="1"/>
</dbReference>
<dbReference type="InterPro" id="IPR052173">
    <property type="entry name" value="Beta-lactam_resp_regulator"/>
</dbReference>
<keyword evidence="2" id="KW-1133">Transmembrane helix</keyword>
<feature type="domain" description="Peptidase M56" evidence="3">
    <location>
        <begin position="51"/>
        <end position="254"/>
    </location>
</feature>
<dbReference type="PROSITE" id="PS52016">
    <property type="entry name" value="TONB_DEPENDENT_REC_3"/>
    <property type="match status" value="1"/>
</dbReference>
<gene>
    <name evidence="4" type="ORF">PY091_04730</name>
</gene>
<dbReference type="Proteomes" id="UP001217083">
    <property type="component" value="Unassembled WGS sequence"/>
</dbReference>
<keyword evidence="1" id="KW-1134">Transmembrane beta strand</keyword>
<evidence type="ECO:0000313" key="4">
    <source>
        <dbReference type="EMBL" id="MDF0706513.1"/>
    </source>
</evidence>
<sequence>MQPIFNFLIQSVLISAGFLAVYHLFLKRETLFKENRLFLLSGLVLAFTFPLIKIQKTVVVSRSSLLQVSETGADTAPLTTESSLFTLENILIAIYIGVCLVLLTRFIIKLFALKKLASNAHRRREKPYLHLETKKKISPFSFFNYIFYNPHLFDANELHTVLEHEKVHARQLHTVDILLLELLKIVFWFNPFLWLYKSAVKQNLEYLADYYAIAGVESRKSYQYIMLKQAVEKQEYSLANSFYNSLIKKRIVMLNQNQSKKINVLKTMAVAPLLGLLLASFSIEETYLYKESDSVDAIMADETTKEDKTIELTIDKNTTDTELDNIKKDLAKDGIDFSYTTVRNDEREIIGISLQMSGKNSEGKTFSGNYNTDSPGPIGPITVLYDDENNAVSFWNAPKKNTVRIHTLDKDNISWTTSNKEEIVVKKVDGKKKVFINGKELDEDKMQSMDIHLDNEDGEGSVFVVQRNNDDTKHVKIEKIVSKKDGMNIVKIVDSDDENDKEVKIKKTSKVMIIKDSDDDEDIEVIGDDDDTSYVFIDNDGKTEPLYYIDGKKVKSKDLKDLSPSAIKNMVVLKGDKALEKYGKKAKNGVIEITLKKNK</sequence>
<dbReference type="PANTHER" id="PTHR34978">
    <property type="entry name" value="POSSIBLE SENSOR-TRANSDUCER PROTEIN BLAR"/>
    <property type="match status" value="1"/>
</dbReference>
<keyword evidence="1 2" id="KW-0812">Transmembrane</keyword>
<dbReference type="EMBL" id="JARFVA010000001">
    <property type="protein sequence ID" value="MDF0706513.1"/>
    <property type="molecule type" value="Genomic_DNA"/>
</dbReference>
<feature type="transmembrane region" description="Helical" evidence="2">
    <location>
        <begin position="6"/>
        <end position="25"/>
    </location>
</feature>